<keyword evidence="3" id="KW-1185">Reference proteome</keyword>
<dbReference type="InterPro" id="IPR052184">
    <property type="entry name" value="SDR_enzymes"/>
</dbReference>
<evidence type="ECO:0000313" key="3">
    <source>
        <dbReference type="Proteomes" id="UP001642482"/>
    </source>
</evidence>
<dbReference type="PROSITE" id="PS00061">
    <property type="entry name" value="ADH_SHORT"/>
    <property type="match status" value="1"/>
</dbReference>
<dbReference type="PANTHER" id="PTHR45458">
    <property type="entry name" value="SHORT-CHAIN DEHYDROGENASE/REDUCTASE SDR"/>
    <property type="match status" value="1"/>
</dbReference>
<evidence type="ECO:0000313" key="2">
    <source>
        <dbReference type="EMBL" id="CAK7213666.1"/>
    </source>
</evidence>
<organism evidence="2 3">
    <name type="scientific">Sporothrix eucalyptigena</name>
    <dbReference type="NCBI Taxonomy" id="1812306"/>
    <lineage>
        <taxon>Eukaryota</taxon>
        <taxon>Fungi</taxon>
        <taxon>Dikarya</taxon>
        <taxon>Ascomycota</taxon>
        <taxon>Pezizomycotina</taxon>
        <taxon>Sordariomycetes</taxon>
        <taxon>Sordariomycetidae</taxon>
        <taxon>Ophiostomatales</taxon>
        <taxon>Ophiostomataceae</taxon>
        <taxon>Sporothrix</taxon>
    </lineage>
</organism>
<dbReference type="Pfam" id="PF00106">
    <property type="entry name" value="adh_short"/>
    <property type="match status" value="1"/>
</dbReference>
<dbReference type="InterPro" id="IPR002347">
    <property type="entry name" value="SDR_fam"/>
</dbReference>
<dbReference type="InterPro" id="IPR036291">
    <property type="entry name" value="NAD(P)-bd_dom_sf"/>
</dbReference>
<reference evidence="2 3" key="1">
    <citation type="submission" date="2024-01" db="EMBL/GenBank/DDBJ databases">
        <authorList>
            <person name="Allen C."/>
            <person name="Tagirdzhanova G."/>
        </authorList>
    </citation>
    <scope>NUCLEOTIDE SEQUENCE [LARGE SCALE GENOMIC DNA]</scope>
</reference>
<name>A0ABP0B326_9PEZI</name>
<proteinExistence type="predicted"/>
<dbReference type="SUPFAM" id="SSF51735">
    <property type="entry name" value="NAD(P)-binding Rossmann-fold domains"/>
    <property type="match status" value="1"/>
</dbReference>
<sequence length="247" mass="26365">MPTYCIIGTNRGLGLEFVRQLAASPDNTIIATVRPSADRADLEKVASPTTHVLECDTANVQSVHIFSNQVARNILAGADGPSTTKIDYLIISAGINGTPPGQDSLSLNPVLLNEQIAVNVVGPAKVVEFLVDRKALSPSVRILNMSTGLASLALSSGMSPRKSISYSMSKAALNMLTVHQGYDLRARGLVQAVVIAMDPGWVKTRMGGEGAQIEPEESISGMLKVLHALKDEDNVSFFGRDGQRKPW</sequence>
<dbReference type="PRINTS" id="PR00081">
    <property type="entry name" value="GDHRDH"/>
</dbReference>
<accession>A0ABP0B326</accession>
<dbReference type="PANTHER" id="PTHR45458:SF1">
    <property type="entry name" value="SHORT CHAIN DEHYDROGENASE"/>
    <property type="match status" value="1"/>
</dbReference>
<dbReference type="EMBL" id="CAWUHD010000012">
    <property type="protein sequence ID" value="CAK7213666.1"/>
    <property type="molecule type" value="Genomic_DNA"/>
</dbReference>
<evidence type="ECO:0000256" key="1">
    <source>
        <dbReference type="ARBA" id="ARBA00022857"/>
    </source>
</evidence>
<dbReference type="Gene3D" id="3.40.50.720">
    <property type="entry name" value="NAD(P)-binding Rossmann-like Domain"/>
    <property type="match status" value="1"/>
</dbReference>
<comment type="caution">
    <text evidence="2">The sequence shown here is derived from an EMBL/GenBank/DDBJ whole genome shotgun (WGS) entry which is preliminary data.</text>
</comment>
<dbReference type="InterPro" id="IPR020904">
    <property type="entry name" value="Sc_DH/Rdtase_CS"/>
</dbReference>
<dbReference type="Proteomes" id="UP001642482">
    <property type="component" value="Unassembled WGS sequence"/>
</dbReference>
<gene>
    <name evidence="2" type="ORF">SEUCBS140593_001922</name>
</gene>
<keyword evidence="1" id="KW-0521">NADP</keyword>
<protein>
    <submittedName>
        <fullName evidence="2">Uncharacterized protein</fullName>
    </submittedName>
</protein>